<dbReference type="EMBL" id="GBRH01279012">
    <property type="protein sequence ID" value="JAD18883.1"/>
    <property type="molecule type" value="Transcribed_RNA"/>
</dbReference>
<reference evidence="1" key="2">
    <citation type="journal article" date="2015" name="Data Brief">
        <title>Shoot transcriptome of the giant reed, Arundo donax.</title>
        <authorList>
            <person name="Barrero R.A."/>
            <person name="Guerrero F.D."/>
            <person name="Moolhuijzen P."/>
            <person name="Goolsby J.A."/>
            <person name="Tidwell J."/>
            <person name="Bellgard S.E."/>
            <person name="Bellgard M.I."/>
        </authorList>
    </citation>
    <scope>NUCLEOTIDE SEQUENCE</scope>
    <source>
        <tissue evidence="1">Shoot tissue taken approximately 20 cm above the soil surface</tissue>
    </source>
</reference>
<organism evidence="1">
    <name type="scientific">Arundo donax</name>
    <name type="common">Giant reed</name>
    <name type="synonym">Donax arundinaceus</name>
    <dbReference type="NCBI Taxonomy" id="35708"/>
    <lineage>
        <taxon>Eukaryota</taxon>
        <taxon>Viridiplantae</taxon>
        <taxon>Streptophyta</taxon>
        <taxon>Embryophyta</taxon>
        <taxon>Tracheophyta</taxon>
        <taxon>Spermatophyta</taxon>
        <taxon>Magnoliopsida</taxon>
        <taxon>Liliopsida</taxon>
        <taxon>Poales</taxon>
        <taxon>Poaceae</taxon>
        <taxon>PACMAD clade</taxon>
        <taxon>Arundinoideae</taxon>
        <taxon>Arundineae</taxon>
        <taxon>Arundo</taxon>
    </lineage>
</organism>
<name>A0A0A8Y1F2_ARUDO</name>
<reference evidence="1" key="1">
    <citation type="submission" date="2014-09" db="EMBL/GenBank/DDBJ databases">
        <authorList>
            <person name="Magalhaes I.L.F."/>
            <person name="Oliveira U."/>
            <person name="Santos F.R."/>
            <person name="Vidigal T.H.D.A."/>
            <person name="Brescovit A.D."/>
            <person name="Santos A.J."/>
        </authorList>
    </citation>
    <scope>NUCLEOTIDE SEQUENCE</scope>
    <source>
        <tissue evidence="1">Shoot tissue taken approximately 20 cm above the soil surface</tissue>
    </source>
</reference>
<proteinExistence type="predicted"/>
<accession>A0A0A8Y1F2</accession>
<dbReference type="AlphaFoldDB" id="A0A0A8Y1F2"/>
<protein>
    <submittedName>
        <fullName evidence="1">Uncharacterized protein</fullName>
    </submittedName>
</protein>
<sequence>MCTSMVSYLNRAGEFTCTTQHVM</sequence>
<evidence type="ECO:0000313" key="1">
    <source>
        <dbReference type="EMBL" id="JAD18883.1"/>
    </source>
</evidence>